<proteinExistence type="inferred from homology"/>
<keyword evidence="8" id="KW-1185">Reference proteome</keyword>
<dbReference type="Proteomes" id="UP000580517">
    <property type="component" value="Unassembled WGS sequence"/>
</dbReference>
<evidence type="ECO:0000256" key="1">
    <source>
        <dbReference type="ARBA" id="ARBA00009437"/>
    </source>
</evidence>
<dbReference type="Gene3D" id="1.10.10.10">
    <property type="entry name" value="Winged helix-like DNA-binding domain superfamily/Winged helix DNA-binding domain"/>
    <property type="match status" value="1"/>
</dbReference>
<organism evidence="7 8">
    <name type="scientific">Allopusillimonas soli</name>
    <dbReference type="NCBI Taxonomy" id="659016"/>
    <lineage>
        <taxon>Bacteria</taxon>
        <taxon>Pseudomonadati</taxon>
        <taxon>Pseudomonadota</taxon>
        <taxon>Betaproteobacteria</taxon>
        <taxon>Burkholderiales</taxon>
        <taxon>Alcaligenaceae</taxon>
        <taxon>Allopusillimonas</taxon>
    </lineage>
</organism>
<keyword evidence="4" id="KW-0010">Activator</keyword>
<dbReference type="InterPro" id="IPR036388">
    <property type="entry name" value="WH-like_DNA-bd_sf"/>
</dbReference>
<keyword evidence="3" id="KW-0238">DNA-binding</keyword>
<dbReference type="PROSITE" id="PS50931">
    <property type="entry name" value="HTH_LYSR"/>
    <property type="match status" value="1"/>
</dbReference>
<name>A0A853F8E0_9BURK</name>
<dbReference type="SUPFAM" id="SSF46785">
    <property type="entry name" value="Winged helix' DNA-binding domain"/>
    <property type="match status" value="1"/>
</dbReference>
<feature type="domain" description="HTH lysR-type" evidence="6">
    <location>
        <begin position="9"/>
        <end position="66"/>
    </location>
</feature>
<reference evidence="7 8" key="1">
    <citation type="submission" date="2020-07" db="EMBL/GenBank/DDBJ databases">
        <title>Taxonomic revisions and descriptions of new bacterial species based on genomic comparisons in the high-G+C-content subgroup of the family Alcaligenaceae.</title>
        <authorList>
            <person name="Szabo A."/>
            <person name="Felfoldi T."/>
        </authorList>
    </citation>
    <scope>NUCLEOTIDE SEQUENCE [LARGE SCALE GENOMIC DNA]</scope>
    <source>
        <strain evidence="7 8">DSM 25264</strain>
    </source>
</reference>
<evidence type="ECO:0000256" key="2">
    <source>
        <dbReference type="ARBA" id="ARBA00023015"/>
    </source>
</evidence>
<dbReference type="InterPro" id="IPR005119">
    <property type="entry name" value="LysR_subst-bd"/>
</dbReference>
<comment type="caution">
    <text evidence="7">The sequence shown here is derived from an EMBL/GenBank/DDBJ whole genome shotgun (WGS) entry which is preliminary data.</text>
</comment>
<dbReference type="Pfam" id="PF03466">
    <property type="entry name" value="LysR_substrate"/>
    <property type="match status" value="1"/>
</dbReference>
<accession>A0A853F8E0</accession>
<comment type="similarity">
    <text evidence="1">Belongs to the LysR transcriptional regulatory family.</text>
</comment>
<dbReference type="PANTHER" id="PTHR30293:SF0">
    <property type="entry name" value="NITROGEN ASSIMILATION REGULATORY PROTEIN NAC"/>
    <property type="match status" value="1"/>
</dbReference>
<gene>
    <name evidence="7" type="ORF">H0A68_04270</name>
</gene>
<evidence type="ECO:0000259" key="6">
    <source>
        <dbReference type="PROSITE" id="PS50931"/>
    </source>
</evidence>
<dbReference type="EMBL" id="JACCEW010000001">
    <property type="protein sequence ID" value="NYT36078.1"/>
    <property type="molecule type" value="Genomic_DNA"/>
</dbReference>
<keyword evidence="5" id="KW-0804">Transcription</keyword>
<dbReference type="PANTHER" id="PTHR30293">
    <property type="entry name" value="TRANSCRIPTIONAL REGULATORY PROTEIN NAC-RELATED"/>
    <property type="match status" value="1"/>
</dbReference>
<dbReference type="RefSeq" id="WP_129967990.1">
    <property type="nucleotide sequence ID" value="NZ_JACCEW010000001.1"/>
</dbReference>
<sequence length="313" mass="34244">MHDLDSPLLDLKNVRCFVAAAEHGSLSGAASSLGMAQSALSRQVSQLESLLDCRLFHRTGRGVSLTEIGHAILPRAQLMLQTASQLVDDVSAQRSRPAGNVTIGVLPGLSRPLIGRVLRRMLVTYPDIRLKAVEAYSGEVENMLAEGRADIGIFNRYRPTQRDVHDAILHAPIYLVGRSGRFDSDRKSLKLAAIARLPLVLPARPNGMRSYLDEACNRRGLRLNVVLEATSGTLIREAIVNCDAYSLLPYHAVAEEIRSGILAMTPITNPVIQQTAFVDTTRKHPLSNASKAVFKIVIEEMRALDALVRQAVD</sequence>
<dbReference type="AlphaFoldDB" id="A0A853F8E0"/>
<dbReference type="InterPro" id="IPR000847">
    <property type="entry name" value="LysR_HTH_N"/>
</dbReference>
<evidence type="ECO:0000256" key="5">
    <source>
        <dbReference type="ARBA" id="ARBA00023163"/>
    </source>
</evidence>
<dbReference type="Gene3D" id="3.40.190.290">
    <property type="match status" value="1"/>
</dbReference>
<dbReference type="GO" id="GO:0003677">
    <property type="term" value="F:DNA binding"/>
    <property type="evidence" value="ECO:0007669"/>
    <property type="project" value="UniProtKB-KW"/>
</dbReference>
<dbReference type="SUPFAM" id="SSF53850">
    <property type="entry name" value="Periplasmic binding protein-like II"/>
    <property type="match status" value="1"/>
</dbReference>
<evidence type="ECO:0000313" key="7">
    <source>
        <dbReference type="EMBL" id="NYT36078.1"/>
    </source>
</evidence>
<dbReference type="FunFam" id="1.10.10.10:FF:000001">
    <property type="entry name" value="LysR family transcriptional regulator"/>
    <property type="match status" value="1"/>
</dbReference>
<evidence type="ECO:0000256" key="3">
    <source>
        <dbReference type="ARBA" id="ARBA00023125"/>
    </source>
</evidence>
<dbReference type="GO" id="GO:0003700">
    <property type="term" value="F:DNA-binding transcription factor activity"/>
    <property type="evidence" value="ECO:0007669"/>
    <property type="project" value="InterPro"/>
</dbReference>
<dbReference type="GO" id="GO:2000142">
    <property type="term" value="P:regulation of DNA-templated transcription initiation"/>
    <property type="evidence" value="ECO:0007669"/>
    <property type="project" value="TreeGrafter"/>
</dbReference>
<protein>
    <submittedName>
        <fullName evidence="7">LysR family transcriptional regulator</fullName>
    </submittedName>
</protein>
<dbReference type="OrthoDB" id="8587114at2"/>
<dbReference type="Pfam" id="PF00126">
    <property type="entry name" value="HTH_1"/>
    <property type="match status" value="1"/>
</dbReference>
<dbReference type="PRINTS" id="PR00039">
    <property type="entry name" value="HTHLYSR"/>
</dbReference>
<dbReference type="InterPro" id="IPR036390">
    <property type="entry name" value="WH_DNA-bd_sf"/>
</dbReference>
<keyword evidence="2" id="KW-0805">Transcription regulation</keyword>
<evidence type="ECO:0000256" key="4">
    <source>
        <dbReference type="ARBA" id="ARBA00023159"/>
    </source>
</evidence>
<evidence type="ECO:0000313" key="8">
    <source>
        <dbReference type="Proteomes" id="UP000580517"/>
    </source>
</evidence>